<dbReference type="EMBL" id="CAJEWN010001513">
    <property type="protein sequence ID" value="CAD2198050.1"/>
    <property type="molecule type" value="Genomic_DNA"/>
</dbReference>
<gene>
    <name evidence="2" type="ORF">MENT_LOCUS51332</name>
</gene>
<dbReference type="PANTHER" id="PTHR36930:SF1">
    <property type="entry name" value="MOSC DOMAIN-CONTAINING PROTEIN"/>
    <property type="match status" value="1"/>
</dbReference>
<dbReference type="GO" id="GO:0003824">
    <property type="term" value="F:catalytic activity"/>
    <property type="evidence" value="ECO:0007669"/>
    <property type="project" value="InterPro"/>
</dbReference>
<proteinExistence type="predicted"/>
<dbReference type="SUPFAM" id="SSF141673">
    <property type="entry name" value="MOSC N-terminal domain-like"/>
    <property type="match status" value="1"/>
</dbReference>
<sequence length="260" mass="29886">MQDNLFLTARIYSKMVLVEAHVIKGKLIVKFPPDDKIVEVDLEQVRAKGEIRRARLFSNARTEGFDCGDEIGKAFDEFLEVGDKRALRLIWFGDAEILYTERDEKSKSEFWLNNDVPELQENIAYHDLASFMAFASESVNDLNKHLKKEGECINSRNFRPTLVISGLPPYDEDSWLRVKAGDAEFICYKPCTRCVLTTVNPDSGEKSPKMEPIRIYRLAPGKLYEIYKESPIFGVNMTIVKPGRVRIGDPVWIQYKPKPF</sequence>
<organism evidence="2 3">
    <name type="scientific">Meloidogyne enterolobii</name>
    <name type="common">Root-knot nematode worm</name>
    <name type="synonym">Meloidogyne mayaguensis</name>
    <dbReference type="NCBI Taxonomy" id="390850"/>
    <lineage>
        <taxon>Eukaryota</taxon>
        <taxon>Metazoa</taxon>
        <taxon>Ecdysozoa</taxon>
        <taxon>Nematoda</taxon>
        <taxon>Chromadorea</taxon>
        <taxon>Rhabditida</taxon>
        <taxon>Tylenchina</taxon>
        <taxon>Tylenchomorpha</taxon>
        <taxon>Tylenchoidea</taxon>
        <taxon>Meloidogynidae</taxon>
        <taxon>Meloidogyninae</taxon>
        <taxon>Meloidogyne</taxon>
    </lineage>
</organism>
<feature type="domain" description="MOSC" evidence="1">
    <location>
        <begin position="104"/>
        <end position="254"/>
    </location>
</feature>
<dbReference type="PANTHER" id="PTHR36930">
    <property type="entry name" value="METAL-SULFUR CLUSTER BIOSYNTHESIS PROTEINS YUAD-RELATED"/>
    <property type="match status" value="1"/>
</dbReference>
<dbReference type="AlphaFoldDB" id="A0A6V7XFD2"/>
<dbReference type="Pfam" id="PF03473">
    <property type="entry name" value="MOSC"/>
    <property type="match status" value="1"/>
</dbReference>
<reference evidence="2 3" key="1">
    <citation type="submission" date="2020-08" db="EMBL/GenBank/DDBJ databases">
        <authorList>
            <person name="Koutsovoulos G."/>
            <person name="Danchin GJ E."/>
        </authorList>
    </citation>
    <scope>NUCLEOTIDE SEQUENCE [LARGE SCALE GENOMIC DNA]</scope>
</reference>
<dbReference type="GO" id="GO:0030170">
    <property type="term" value="F:pyridoxal phosphate binding"/>
    <property type="evidence" value="ECO:0007669"/>
    <property type="project" value="InterPro"/>
</dbReference>
<dbReference type="OrthoDB" id="17255at2759"/>
<dbReference type="Proteomes" id="UP000580250">
    <property type="component" value="Unassembled WGS sequence"/>
</dbReference>
<name>A0A6V7XFD2_MELEN</name>
<evidence type="ECO:0000313" key="2">
    <source>
        <dbReference type="EMBL" id="CAD2198050.1"/>
    </source>
</evidence>
<dbReference type="InterPro" id="IPR005302">
    <property type="entry name" value="MoCF_Sase_C"/>
</dbReference>
<evidence type="ECO:0000313" key="3">
    <source>
        <dbReference type="Proteomes" id="UP000580250"/>
    </source>
</evidence>
<protein>
    <recommendedName>
        <fullName evidence="1">MOSC domain-containing protein</fullName>
    </recommendedName>
</protein>
<comment type="caution">
    <text evidence="2">The sequence shown here is derived from an EMBL/GenBank/DDBJ whole genome shotgun (WGS) entry which is preliminary data.</text>
</comment>
<dbReference type="SUPFAM" id="SSF50800">
    <property type="entry name" value="PK beta-barrel domain-like"/>
    <property type="match status" value="1"/>
</dbReference>
<dbReference type="InterPro" id="IPR052716">
    <property type="entry name" value="MOSC_domain"/>
</dbReference>
<evidence type="ECO:0000259" key="1">
    <source>
        <dbReference type="PROSITE" id="PS51340"/>
    </source>
</evidence>
<dbReference type="InterPro" id="IPR011037">
    <property type="entry name" value="Pyrv_Knase-like_insert_dom_sf"/>
</dbReference>
<dbReference type="PROSITE" id="PS51340">
    <property type="entry name" value="MOSC"/>
    <property type="match status" value="1"/>
</dbReference>
<dbReference type="GO" id="GO:0030151">
    <property type="term" value="F:molybdenum ion binding"/>
    <property type="evidence" value="ECO:0007669"/>
    <property type="project" value="InterPro"/>
</dbReference>
<accession>A0A6V7XFD2</accession>